<evidence type="ECO:0000256" key="8">
    <source>
        <dbReference type="RuleBase" id="RU000682"/>
    </source>
</evidence>
<dbReference type="SMART" id="SM00389">
    <property type="entry name" value="HOX"/>
    <property type="match status" value="1"/>
</dbReference>
<keyword evidence="12" id="KW-1185">Reference proteome</keyword>
<dbReference type="InterPro" id="IPR017970">
    <property type="entry name" value="Homeobox_CS"/>
</dbReference>
<comment type="similarity">
    <text evidence="6">Belongs to the Msh homeobox family.</text>
</comment>
<evidence type="ECO:0000256" key="7">
    <source>
        <dbReference type="PROSITE-ProRule" id="PRU00108"/>
    </source>
</evidence>
<organism evidence="11 12">
    <name type="scientific">Lepeophtheirus salmonis</name>
    <name type="common">Salmon louse</name>
    <name type="synonym">Caligus salmonis</name>
    <dbReference type="NCBI Taxonomy" id="72036"/>
    <lineage>
        <taxon>Eukaryota</taxon>
        <taxon>Metazoa</taxon>
        <taxon>Ecdysozoa</taxon>
        <taxon>Arthropoda</taxon>
        <taxon>Crustacea</taxon>
        <taxon>Multicrustacea</taxon>
        <taxon>Hexanauplia</taxon>
        <taxon>Copepoda</taxon>
        <taxon>Siphonostomatoida</taxon>
        <taxon>Caligidae</taxon>
        <taxon>Lepeophtheirus</taxon>
    </lineage>
</organism>
<dbReference type="OrthoDB" id="6159439at2759"/>
<dbReference type="Pfam" id="PF00046">
    <property type="entry name" value="Homeodomain"/>
    <property type="match status" value="1"/>
</dbReference>
<dbReference type="Proteomes" id="UP000675881">
    <property type="component" value="Chromosome 14"/>
</dbReference>
<reference evidence="11" key="1">
    <citation type="submission" date="2021-02" db="EMBL/GenBank/DDBJ databases">
        <authorList>
            <person name="Bekaert M."/>
        </authorList>
    </citation>
    <scope>NUCLEOTIDE SEQUENCE</scope>
    <source>
        <strain evidence="11">IoA-00</strain>
    </source>
</reference>
<keyword evidence="5 7" id="KW-0539">Nucleus</keyword>
<evidence type="ECO:0000313" key="11">
    <source>
        <dbReference type="EMBL" id="CAF2852622.1"/>
    </source>
</evidence>
<evidence type="ECO:0000256" key="5">
    <source>
        <dbReference type="ARBA" id="ARBA00023242"/>
    </source>
</evidence>
<feature type="region of interest" description="Disordered" evidence="9">
    <location>
        <begin position="50"/>
        <end position="85"/>
    </location>
</feature>
<dbReference type="PANTHER" id="PTHR24338">
    <property type="entry name" value="HOMEOBOX PROTEIN MSX"/>
    <property type="match status" value="1"/>
</dbReference>
<dbReference type="GO" id="GO:0000977">
    <property type="term" value="F:RNA polymerase II transcription regulatory region sequence-specific DNA binding"/>
    <property type="evidence" value="ECO:0007669"/>
    <property type="project" value="TreeGrafter"/>
</dbReference>
<feature type="compositionally biased region" description="Pro residues" evidence="9">
    <location>
        <begin position="66"/>
        <end position="83"/>
    </location>
</feature>
<dbReference type="GO" id="GO:0048598">
    <property type="term" value="P:embryonic morphogenesis"/>
    <property type="evidence" value="ECO:0007669"/>
    <property type="project" value="TreeGrafter"/>
</dbReference>
<dbReference type="PANTHER" id="PTHR24338:SF0">
    <property type="entry name" value="MUSCLE SEGMENTATION HOMEOBOX"/>
    <property type="match status" value="1"/>
</dbReference>
<keyword evidence="4 7" id="KW-0371">Homeobox</keyword>
<feature type="compositionally biased region" description="Basic and acidic residues" evidence="9">
    <location>
        <begin position="19"/>
        <end position="30"/>
    </location>
</feature>
<accession>A0A7R8H474</accession>
<dbReference type="Gene3D" id="1.10.10.60">
    <property type="entry name" value="Homeodomain-like"/>
    <property type="match status" value="1"/>
</dbReference>
<dbReference type="PROSITE" id="PS50071">
    <property type="entry name" value="HOMEOBOX_2"/>
    <property type="match status" value="1"/>
</dbReference>
<evidence type="ECO:0000259" key="10">
    <source>
        <dbReference type="PROSITE" id="PS50071"/>
    </source>
</evidence>
<evidence type="ECO:0000313" key="12">
    <source>
        <dbReference type="Proteomes" id="UP000675881"/>
    </source>
</evidence>
<dbReference type="EMBL" id="HG994593">
    <property type="protein sequence ID" value="CAF2852622.1"/>
    <property type="molecule type" value="Genomic_DNA"/>
</dbReference>
<evidence type="ECO:0000256" key="4">
    <source>
        <dbReference type="ARBA" id="ARBA00023155"/>
    </source>
</evidence>
<dbReference type="AlphaFoldDB" id="A0A7R8H474"/>
<dbReference type="InterPro" id="IPR020479">
    <property type="entry name" value="HD_metazoa"/>
</dbReference>
<dbReference type="CDD" id="cd00086">
    <property type="entry name" value="homeodomain"/>
    <property type="match status" value="1"/>
</dbReference>
<dbReference type="InterPro" id="IPR001356">
    <property type="entry name" value="HD"/>
</dbReference>
<feature type="compositionally biased region" description="Low complexity" evidence="9">
    <location>
        <begin position="1"/>
        <end position="17"/>
    </location>
</feature>
<proteinExistence type="inferred from homology"/>
<name>A0A7R8H474_LEPSM</name>
<feature type="region of interest" description="Disordered" evidence="9">
    <location>
        <begin position="101"/>
        <end position="142"/>
    </location>
</feature>
<dbReference type="GO" id="GO:0000981">
    <property type="term" value="F:DNA-binding transcription factor activity, RNA polymerase II-specific"/>
    <property type="evidence" value="ECO:0007669"/>
    <property type="project" value="InterPro"/>
</dbReference>
<feature type="region of interest" description="Disordered" evidence="9">
    <location>
        <begin position="1"/>
        <end position="38"/>
    </location>
</feature>
<evidence type="ECO:0000256" key="9">
    <source>
        <dbReference type="SAM" id="MobiDB-lite"/>
    </source>
</evidence>
<dbReference type="InterPro" id="IPR009057">
    <property type="entry name" value="Homeodomain-like_sf"/>
</dbReference>
<keyword evidence="3 7" id="KW-0238">DNA-binding</keyword>
<feature type="domain" description="Homeobox" evidence="10">
    <location>
        <begin position="131"/>
        <end position="191"/>
    </location>
</feature>
<dbReference type="SUPFAM" id="SSF46689">
    <property type="entry name" value="Homeodomain-like"/>
    <property type="match status" value="1"/>
</dbReference>
<dbReference type="InterPro" id="IPR050674">
    <property type="entry name" value="Msh_Homeobox_Regulators"/>
</dbReference>
<dbReference type="GO" id="GO:0005634">
    <property type="term" value="C:nucleus"/>
    <property type="evidence" value="ECO:0007669"/>
    <property type="project" value="UniProtKB-SubCell"/>
</dbReference>
<evidence type="ECO:0000256" key="1">
    <source>
        <dbReference type="ARBA" id="ARBA00004123"/>
    </source>
</evidence>
<feature type="DNA-binding region" description="Homeobox" evidence="7">
    <location>
        <begin position="133"/>
        <end position="192"/>
    </location>
</feature>
<comment type="subcellular location">
    <subcellularLocation>
        <location evidence="1 7 8">Nucleus</location>
    </subcellularLocation>
</comment>
<sequence length="245" mass="27312">MGPEDPSSSDDSSIDVTSSEEKPHEQHPDEGSSNSSRLTFSVDSLLALKTRGSQIAEEESRHPHLFPHPFPTSPSTPGWPPFPGLSSFPRSAHGHFLRQESLPYHHGPKSSSNSPHLRPPMPFQCKLRKHKPDRKPRTPFTNSQLAALEKKFSQKQYLSISERAEFSCSLKLTETQVKIWFQNRRAKSKRIQESEMERLRLRSSGPGAAAVAAATFLTRPYGNYFPQFAAAMAAASSSTLEKSEN</sequence>
<evidence type="ECO:0000256" key="2">
    <source>
        <dbReference type="ARBA" id="ARBA00022473"/>
    </source>
</evidence>
<gene>
    <name evidence="11" type="ORF">LSAA_5287</name>
</gene>
<dbReference type="PROSITE" id="PS00027">
    <property type="entry name" value="HOMEOBOX_1"/>
    <property type="match status" value="1"/>
</dbReference>
<evidence type="ECO:0000256" key="6">
    <source>
        <dbReference type="ARBA" id="ARBA00038425"/>
    </source>
</evidence>
<keyword evidence="2" id="KW-0217">Developmental protein</keyword>
<evidence type="ECO:0000256" key="3">
    <source>
        <dbReference type="ARBA" id="ARBA00023125"/>
    </source>
</evidence>
<dbReference type="PRINTS" id="PR00024">
    <property type="entry name" value="HOMEOBOX"/>
</dbReference>
<protein>
    <submittedName>
        <fullName evidence="11">MSX</fullName>
    </submittedName>
</protein>